<dbReference type="Proteomes" id="UP000559027">
    <property type="component" value="Unassembled WGS sequence"/>
</dbReference>
<dbReference type="SMART" id="SM00220">
    <property type="entry name" value="S_TKc"/>
    <property type="match status" value="1"/>
</dbReference>
<feature type="domain" description="Protein kinase" evidence="1">
    <location>
        <begin position="32"/>
        <end position="313"/>
    </location>
</feature>
<organism evidence="2 3">
    <name type="scientific">Leucocoprinus leucothites</name>
    <dbReference type="NCBI Taxonomy" id="201217"/>
    <lineage>
        <taxon>Eukaryota</taxon>
        <taxon>Fungi</taxon>
        <taxon>Dikarya</taxon>
        <taxon>Basidiomycota</taxon>
        <taxon>Agaricomycotina</taxon>
        <taxon>Agaricomycetes</taxon>
        <taxon>Agaricomycetidae</taxon>
        <taxon>Agaricales</taxon>
        <taxon>Agaricineae</taxon>
        <taxon>Agaricaceae</taxon>
        <taxon>Leucocoprinus</taxon>
    </lineage>
</organism>
<dbReference type="EMBL" id="JAACJO010000015">
    <property type="protein sequence ID" value="KAF5350009.1"/>
    <property type="molecule type" value="Genomic_DNA"/>
</dbReference>
<dbReference type="GO" id="GO:0005524">
    <property type="term" value="F:ATP binding"/>
    <property type="evidence" value="ECO:0007669"/>
    <property type="project" value="InterPro"/>
</dbReference>
<protein>
    <recommendedName>
        <fullName evidence="1">Protein kinase domain-containing protein</fullName>
    </recommendedName>
</protein>
<dbReference type="PROSITE" id="PS00108">
    <property type="entry name" value="PROTEIN_KINASE_ST"/>
    <property type="match status" value="1"/>
</dbReference>
<dbReference type="InterPro" id="IPR000719">
    <property type="entry name" value="Prot_kinase_dom"/>
</dbReference>
<gene>
    <name evidence="2" type="ORF">D9756_009115</name>
</gene>
<dbReference type="InterPro" id="IPR051681">
    <property type="entry name" value="Ser/Thr_Kinases-Pseudokinases"/>
</dbReference>
<sequence>MLPSKSPTQVLPSRVEDLSYRDLTGLVKREDESMNGVQHSGGFADIFVGYLTEGNKTVKVRGNIAHSTSEISLSPKVAIKVLRMVNDEGLTTKVKKLLIRETAAWHQLHHHNVLEFLGLAPDHARYGCPALISPYCERGTATKYLASHSDIDTKLSIITGTAEGLKYLHQNEVVHGDLKPSNVLIHDDGHPLLCDFGRSKILTSGGFTTNASGACRYQAPELLISNDGPKKSSDIYALATTAYEFWTGLEPFSDIHTDSSIIISIVMRDARPEYPDIAPVGTEYMWRLFEDSWKNEPEDRLEATEVVERLNRISNQLR</sequence>
<dbReference type="AlphaFoldDB" id="A0A8H5FUZ6"/>
<keyword evidence="3" id="KW-1185">Reference proteome</keyword>
<name>A0A8H5FUZ6_9AGAR</name>
<evidence type="ECO:0000313" key="2">
    <source>
        <dbReference type="EMBL" id="KAF5350009.1"/>
    </source>
</evidence>
<comment type="caution">
    <text evidence="2">The sequence shown here is derived from an EMBL/GenBank/DDBJ whole genome shotgun (WGS) entry which is preliminary data.</text>
</comment>
<dbReference type="PROSITE" id="PS50011">
    <property type="entry name" value="PROTEIN_KINASE_DOM"/>
    <property type="match status" value="1"/>
</dbReference>
<dbReference type="SUPFAM" id="SSF56112">
    <property type="entry name" value="Protein kinase-like (PK-like)"/>
    <property type="match status" value="1"/>
</dbReference>
<dbReference type="Gene3D" id="1.10.510.10">
    <property type="entry name" value="Transferase(Phosphotransferase) domain 1"/>
    <property type="match status" value="1"/>
</dbReference>
<dbReference type="Pfam" id="PF00069">
    <property type="entry name" value="Pkinase"/>
    <property type="match status" value="1"/>
</dbReference>
<dbReference type="OrthoDB" id="5966500at2759"/>
<accession>A0A8H5FUZ6</accession>
<dbReference type="PANTHER" id="PTHR44329">
    <property type="entry name" value="SERINE/THREONINE-PROTEIN KINASE TNNI3K-RELATED"/>
    <property type="match status" value="1"/>
</dbReference>
<evidence type="ECO:0000313" key="3">
    <source>
        <dbReference type="Proteomes" id="UP000559027"/>
    </source>
</evidence>
<dbReference type="InterPro" id="IPR008271">
    <property type="entry name" value="Ser/Thr_kinase_AS"/>
</dbReference>
<proteinExistence type="predicted"/>
<reference evidence="2 3" key="1">
    <citation type="journal article" date="2020" name="ISME J.">
        <title>Uncovering the hidden diversity of litter-decomposition mechanisms in mushroom-forming fungi.</title>
        <authorList>
            <person name="Floudas D."/>
            <person name="Bentzer J."/>
            <person name="Ahren D."/>
            <person name="Johansson T."/>
            <person name="Persson P."/>
            <person name="Tunlid A."/>
        </authorList>
    </citation>
    <scope>NUCLEOTIDE SEQUENCE [LARGE SCALE GENOMIC DNA]</scope>
    <source>
        <strain evidence="2 3">CBS 146.42</strain>
    </source>
</reference>
<dbReference type="InterPro" id="IPR011009">
    <property type="entry name" value="Kinase-like_dom_sf"/>
</dbReference>
<evidence type="ECO:0000259" key="1">
    <source>
        <dbReference type="PROSITE" id="PS50011"/>
    </source>
</evidence>
<dbReference type="GO" id="GO:0004674">
    <property type="term" value="F:protein serine/threonine kinase activity"/>
    <property type="evidence" value="ECO:0007669"/>
    <property type="project" value="TreeGrafter"/>
</dbReference>